<reference evidence="2 3" key="1">
    <citation type="journal article" date="2021" name="BMC Genomics">
        <title>Datura genome reveals duplications of psychoactive alkaloid biosynthetic genes and high mutation rate following tissue culture.</title>
        <authorList>
            <person name="Rajewski A."/>
            <person name="Carter-House D."/>
            <person name="Stajich J."/>
            <person name="Litt A."/>
        </authorList>
    </citation>
    <scope>NUCLEOTIDE SEQUENCE [LARGE SCALE GENOMIC DNA]</scope>
    <source>
        <strain evidence="2">AR-01</strain>
    </source>
</reference>
<feature type="compositionally biased region" description="Basic and acidic residues" evidence="1">
    <location>
        <begin position="69"/>
        <end position="84"/>
    </location>
</feature>
<name>A0ABS8W3W1_DATST</name>
<proteinExistence type="predicted"/>
<gene>
    <name evidence="2" type="ORF">HAX54_042197</name>
</gene>
<accession>A0ABS8W3W1</accession>
<organism evidence="2 3">
    <name type="scientific">Datura stramonium</name>
    <name type="common">Jimsonweed</name>
    <name type="synonym">Common thornapple</name>
    <dbReference type="NCBI Taxonomy" id="4076"/>
    <lineage>
        <taxon>Eukaryota</taxon>
        <taxon>Viridiplantae</taxon>
        <taxon>Streptophyta</taxon>
        <taxon>Embryophyta</taxon>
        <taxon>Tracheophyta</taxon>
        <taxon>Spermatophyta</taxon>
        <taxon>Magnoliopsida</taxon>
        <taxon>eudicotyledons</taxon>
        <taxon>Gunneridae</taxon>
        <taxon>Pentapetalae</taxon>
        <taxon>asterids</taxon>
        <taxon>lamiids</taxon>
        <taxon>Solanales</taxon>
        <taxon>Solanaceae</taxon>
        <taxon>Solanoideae</taxon>
        <taxon>Datureae</taxon>
        <taxon>Datura</taxon>
    </lineage>
</organism>
<keyword evidence="3" id="KW-1185">Reference proteome</keyword>
<dbReference type="EMBL" id="JACEIK010006186">
    <property type="protein sequence ID" value="MCE2055218.1"/>
    <property type="molecule type" value="Genomic_DNA"/>
</dbReference>
<protein>
    <submittedName>
        <fullName evidence="2">Uncharacterized protein</fullName>
    </submittedName>
</protein>
<dbReference type="Proteomes" id="UP000823775">
    <property type="component" value="Unassembled WGS sequence"/>
</dbReference>
<feature type="region of interest" description="Disordered" evidence="1">
    <location>
        <begin position="69"/>
        <end position="88"/>
    </location>
</feature>
<evidence type="ECO:0000313" key="2">
    <source>
        <dbReference type="EMBL" id="MCE2055218.1"/>
    </source>
</evidence>
<sequence length="124" mass="14462">MVVFTDGFQSEVREKRRCGWFGRKEKWRGGVEDDDGGLTVFLLSVATGRRGEAMCVFAVVRQRKEDENEVVEKRGERRGEDGGSARDWLPVVAGKKWRKREKRRGKGEKGWRRWLRRGENGECF</sequence>
<evidence type="ECO:0000256" key="1">
    <source>
        <dbReference type="SAM" id="MobiDB-lite"/>
    </source>
</evidence>
<evidence type="ECO:0000313" key="3">
    <source>
        <dbReference type="Proteomes" id="UP000823775"/>
    </source>
</evidence>
<comment type="caution">
    <text evidence="2">The sequence shown here is derived from an EMBL/GenBank/DDBJ whole genome shotgun (WGS) entry which is preliminary data.</text>
</comment>